<sequence length="339" mass="38227">MLMNGVAPKLECLVINYFPVKLDKLICSKKLKFSLKNSDTYRIPIRILFRILSQSNHLRTLQLTHALRESDDTEPASSDQPLTLQDLKEFILEAGVIETRTLLLNLVLSTASKISITISGPETFDSLGDLSPQSILDLIGHRLDYSAYALGGWNEMTILSGCGVVYRFEIIAAREVNPIEREKVESRVLVVEFRSDVDTTRDWFPAPHSFQTTSVRHLELSCRYGELCRDVTSSFFSAFPSISSLSLSGAYVDAFSDFVCNQTQGSEIFPFLERVCVYLPQAHEELLESFWKALHYRSRMSRDHKKLKELKLIGEKNLGGSAAEIKIKVVGVVDNLIVE</sequence>
<reference evidence="1 2" key="1">
    <citation type="journal article" date="2019" name="Nat. Ecol. Evol.">
        <title>Megaphylogeny resolves global patterns of mushroom evolution.</title>
        <authorList>
            <person name="Varga T."/>
            <person name="Krizsan K."/>
            <person name="Foldi C."/>
            <person name="Dima B."/>
            <person name="Sanchez-Garcia M."/>
            <person name="Sanchez-Ramirez S."/>
            <person name="Szollosi G.J."/>
            <person name="Szarkandi J.G."/>
            <person name="Papp V."/>
            <person name="Albert L."/>
            <person name="Andreopoulos W."/>
            <person name="Angelini C."/>
            <person name="Antonin V."/>
            <person name="Barry K.W."/>
            <person name="Bougher N.L."/>
            <person name="Buchanan P."/>
            <person name="Buyck B."/>
            <person name="Bense V."/>
            <person name="Catcheside P."/>
            <person name="Chovatia M."/>
            <person name="Cooper J."/>
            <person name="Damon W."/>
            <person name="Desjardin D."/>
            <person name="Finy P."/>
            <person name="Geml J."/>
            <person name="Haridas S."/>
            <person name="Hughes K."/>
            <person name="Justo A."/>
            <person name="Karasinski D."/>
            <person name="Kautmanova I."/>
            <person name="Kiss B."/>
            <person name="Kocsube S."/>
            <person name="Kotiranta H."/>
            <person name="LaButti K.M."/>
            <person name="Lechner B.E."/>
            <person name="Liimatainen K."/>
            <person name="Lipzen A."/>
            <person name="Lukacs Z."/>
            <person name="Mihaltcheva S."/>
            <person name="Morgado L.N."/>
            <person name="Niskanen T."/>
            <person name="Noordeloos M.E."/>
            <person name="Ohm R.A."/>
            <person name="Ortiz-Santana B."/>
            <person name="Ovrebo C."/>
            <person name="Racz N."/>
            <person name="Riley R."/>
            <person name="Savchenko A."/>
            <person name="Shiryaev A."/>
            <person name="Soop K."/>
            <person name="Spirin V."/>
            <person name="Szebenyi C."/>
            <person name="Tomsovsky M."/>
            <person name="Tulloss R.E."/>
            <person name="Uehling J."/>
            <person name="Grigoriev I.V."/>
            <person name="Vagvolgyi C."/>
            <person name="Papp T."/>
            <person name="Martin F.M."/>
            <person name="Miettinen O."/>
            <person name="Hibbett D.S."/>
            <person name="Nagy L.G."/>
        </authorList>
    </citation>
    <scope>NUCLEOTIDE SEQUENCE [LARGE SCALE GENOMIC DNA]</scope>
    <source>
        <strain evidence="1 2">NL-1719</strain>
    </source>
</reference>
<protein>
    <submittedName>
        <fullName evidence="1">Uncharacterized protein</fullName>
    </submittedName>
</protein>
<dbReference type="Proteomes" id="UP000308600">
    <property type="component" value="Unassembled WGS sequence"/>
</dbReference>
<organism evidence="1 2">
    <name type="scientific">Pluteus cervinus</name>
    <dbReference type="NCBI Taxonomy" id="181527"/>
    <lineage>
        <taxon>Eukaryota</taxon>
        <taxon>Fungi</taxon>
        <taxon>Dikarya</taxon>
        <taxon>Basidiomycota</taxon>
        <taxon>Agaricomycotina</taxon>
        <taxon>Agaricomycetes</taxon>
        <taxon>Agaricomycetidae</taxon>
        <taxon>Agaricales</taxon>
        <taxon>Pluteineae</taxon>
        <taxon>Pluteaceae</taxon>
        <taxon>Pluteus</taxon>
    </lineage>
</organism>
<keyword evidence="2" id="KW-1185">Reference proteome</keyword>
<evidence type="ECO:0000313" key="2">
    <source>
        <dbReference type="Proteomes" id="UP000308600"/>
    </source>
</evidence>
<dbReference type="EMBL" id="ML208616">
    <property type="protein sequence ID" value="TFK61964.1"/>
    <property type="molecule type" value="Genomic_DNA"/>
</dbReference>
<evidence type="ECO:0000313" key="1">
    <source>
        <dbReference type="EMBL" id="TFK61964.1"/>
    </source>
</evidence>
<accession>A0ACD3A984</accession>
<proteinExistence type="predicted"/>
<name>A0ACD3A984_9AGAR</name>
<gene>
    <name evidence="1" type="ORF">BDN72DRAFT_964856</name>
</gene>